<protein>
    <submittedName>
        <fullName evidence="3">Uncharacterized protein</fullName>
    </submittedName>
</protein>
<keyword evidence="2" id="KW-0732">Signal</keyword>
<evidence type="ECO:0000256" key="1">
    <source>
        <dbReference type="SAM" id="MobiDB-lite"/>
    </source>
</evidence>
<feature type="signal peptide" evidence="2">
    <location>
        <begin position="1"/>
        <end position="29"/>
    </location>
</feature>
<proteinExistence type="predicted"/>
<dbReference type="EMBL" id="JANTEZ010000004">
    <property type="protein sequence ID" value="MCS5715304.1"/>
    <property type="molecule type" value="Genomic_DNA"/>
</dbReference>
<organism evidence="3 4">
    <name type="scientific">Herbiconiux gentiana</name>
    <dbReference type="NCBI Taxonomy" id="2970912"/>
    <lineage>
        <taxon>Bacteria</taxon>
        <taxon>Bacillati</taxon>
        <taxon>Actinomycetota</taxon>
        <taxon>Actinomycetes</taxon>
        <taxon>Micrococcales</taxon>
        <taxon>Microbacteriaceae</taxon>
        <taxon>Herbiconiux</taxon>
    </lineage>
</organism>
<accession>A0ABT2GGF1</accession>
<reference evidence="3" key="1">
    <citation type="submission" date="2022-08" db="EMBL/GenBank/DDBJ databases">
        <authorList>
            <person name="Deng Y."/>
            <person name="Han X.-F."/>
            <person name="Zhang Y.-Q."/>
        </authorList>
    </citation>
    <scope>NUCLEOTIDE SEQUENCE</scope>
    <source>
        <strain evidence="3">CPCC 205716</strain>
    </source>
</reference>
<sequence>MSVLRGAVLALIVVAGLLAPLASSPAASALPGECRLETRWQSNGAHYDDNGTFIETGIRPVSSVVCDVIEDPWTGGGAGDHPGGGGDAPPAPAPPAPPGPLAPPPPPSSPAGAAPPCVRGSNNASDPGRAGGGQTGSGENLLTTLESLLERGDLKIDSTSPGRIVSIDVNLGPSMGGATEVNPLEGMAPEEAARAMYWPGAYDPTYTEVGARGRLIVQAVKFLFRSTMGDRSALRGFHVIMRNSSPEIRMGVWDMVQKQAVHLDQQYKGNIPPNIRSMLEEAVGVLFDLLESGPVGGPSPPSPLDYIEVSSESTALGAGATGGVRGYGSNKGVCGQIAQSTVSPAATLVAGGPWVRITLQGTAHGTLIDRIRALRAPDLHCAPARVTVTAGQATLVDATGGCSGAVTAPRVLTRIEISRLPHAVQSRLLDASDDDPTAGSIFQFDRSVWDHAEPWPTPASTATFADGHVGFTGFGGAMNYRAPLAAGGRDDHVVVGATDASGVEHVFLVTVIITAQPACSGADRPAGPDRAGFRPVVQDGSLQLVRNRPFTLDPSVFCTADPRNPFRVTVEGAVLGTTATARADGSIDVDWADPDLVGADVAELTFTAWDEVTGVPSAPVTIPVTVRDVPAACPDVTVVFDRSEQRDQPLTIRPSCGMVGGLTALAPPFLTVAGGTADPLTAVVPGGTIRSDGRVLTFTSDGTSSADASVSVIPWTVDPRTPTPYRVHGAAFTVRISVVD</sequence>
<feature type="compositionally biased region" description="Gly residues" evidence="1">
    <location>
        <begin position="74"/>
        <end position="87"/>
    </location>
</feature>
<feature type="chain" id="PRO_5046349700" evidence="2">
    <location>
        <begin position="30"/>
        <end position="740"/>
    </location>
</feature>
<evidence type="ECO:0000313" key="4">
    <source>
        <dbReference type="Proteomes" id="UP001165580"/>
    </source>
</evidence>
<evidence type="ECO:0000256" key="2">
    <source>
        <dbReference type="SAM" id="SignalP"/>
    </source>
</evidence>
<evidence type="ECO:0000313" key="3">
    <source>
        <dbReference type="EMBL" id="MCS5715304.1"/>
    </source>
</evidence>
<feature type="compositionally biased region" description="Pro residues" evidence="1">
    <location>
        <begin position="89"/>
        <end position="109"/>
    </location>
</feature>
<name>A0ABT2GGF1_9MICO</name>
<dbReference type="Proteomes" id="UP001165580">
    <property type="component" value="Unassembled WGS sequence"/>
</dbReference>
<feature type="region of interest" description="Disordered" evidence="1">
    <location>
        <begin position="69"/>
        <end position="139"/>
    </location>
</feature>
<comment type="caution">
    <text evidence="3">The sequence shown here is derived from an EMBL/GenBank/DDBJ whole genome shotgun (WGS) entry which is preliminary data.</text>
</comment>
<keyword evidence="4" id="KW-1185">Reference proteome</keyword>
<gene>
    <name evidence="3" type="ORF">NVV95_12175</name>
</gene>
<dbReference type="RefSeq" id="WP_259486802.1">
    <property type="nucleotide sequence ID" value="NZ_JANTEZ010000004.1"/>
</dbReference>